<reference evidence="2 3" key="1">
    <citation type="journal article" date="2015" name="Stand. Genomic Sci.">
        <title>Genomic Encyclopedia of Bacterial and Archaeal Type Strains, Phase III: the genomes of soil and plant-associated and newly described type strains.</title>
        <authorList>
            <person name="Whitman W.B."/>
            <person name="Woyke T."/>
            <person name="Klenk H.P."/>
            <person name="Zhou Y."/>
            <person name="Lilburn T.G."/>
            <person name="Beck B.J."/>
            <person name="De Vos P."/>
            <person name="Vandamme P."/>
            <person name="Eisen J.A."/>
            <person name="Garrity G."/>
            <person name="Hugenholtz P."/>
            <person name="Kyrpides N.C."/>
        </authorList>
    </citation>
    <scope>NUCLEOTIDE SEQUENCE [LARGE SCALE GENOMIC DNA]</scope>
    <source>
        <strain evidence="2 3">VKM Ac-2540</strain>
    </source>
</reference>
<dbReference type="SUPFAM" id="SSF53474">
    <property type="entry name" value="alpha/beta-Hydrolases"/>
    <property type="match status" value="1"/>
</dbReference>
<dbReference type="Proteomes" id="UP000292027">
    <property type="component" value="Unassembled WGS sequence"/>
</dbReference>
<comment type="caution">
    <text evidence="2">The sequence shown here is derived from an EMBL/GenBank/DDBJ whole genome shotgun (WGS) entry which is preliminary data.</text>
</comment>
<dbReference type="InterPro" id="IPR029058">
    <property type="entry name" value="AB_hydrolase_fold"/>
</dbReference>
<dbReference type="RefSeq" id="WP_157997173.1">
    <property type="nucleotide sequence ID" value="NZ_SHKR01000014.1"/>
</dbReference>
<protein>
    <submittedName>
        <fullName evidence="2">Pimeloyl-ACP methyl ester carboxylesterase</fullName>
    </submittedName>
</protein>
<dbReference type="EMBL" id="SHKR01000014">
    <property type="protein sequence ID" value="RZU12558.1"/>
    <property type="molecule type" value="Genomic_DNA"/>
</dbReference>
<dbReference type="Pfam" id="PF12697">
    <property type="entry name" value="Abhydrolase_6"/>
    <property type="match status" value="1"/>
</dbReference>
<dbReference type="InterPro" id="IPR000073">
    <property type="entry name" value="AB_hydrolase_1"/>
</dbReference>
<gene>
    <name evidence="2" type="ORF">EV645_5830</name>
</gene>
<keyword evidence="3" id="KW-1185">Reference proteome</keyword>
<dbReference type="GO" id="GO:0003824">
    <property type="term" value="F:catalytic activity"/>
    <property type="evidence" value="ECO:0007669"/>
    <property type="project" value="UniProtKB-ARBA"/>
</dbReference>
<dbReference type="OrthoDB" id="63519at2"/>
<dbReference type="PANTHER" id="PTHR43798:SF33">
    <property type="entry name" value="HYDROLASE, PUTATIVE (AFU_ORTHOLOGUE AFUA_2G14860)-RELATED"/>
    <property type="match status" value="1"/>
</dbReference>
<dbReference type="InterPro" id="IPR050266">
    <property type="entry name" value="AB_hydrolase_sf"/>
</dbReference>
<feature type="domain" description="AB hydrolase-1" evidence="1">
    <location>
        <begin position="4"/>
        <end position="202"/>
    </location>
</feature>
<accession>A0A4Q7WRR4</accession>
<sequence length="217" mass="23871">MKDLVCLHAGTSGPSTWDRFVPAFEELGYRVHCPTLMGHGSAPRQRPYLLDDFRDQVLREFGGPITLVGNSLGAFVASAVAVAQPERVERLVLEELPVPPRDTRDSGPMVRPVPALGLLAAGWLTRHRCDPLLLRDVIKDLRRPQPSWWAGLRAVQAPTLLLAGGPKSHLDQTRFGLVAETMPSATVRTIEAGHRIHSRAPEPWLSAVREFLAFKGA</sequence>
<proteinExistence type="predicted"/>
<evidence type="ECO:0000259" key="1">
    <source>
        <dbReference type="Pfam" id="PF12697"/>
    </source>
</evidence>
<dbReference type="AlphaFoldDB" id="A0A4Q7WRR4"/>
<organism evidence="2 3">
    <name type="scientific">Kribbella rubisoli</name>
    <dbReference type="NCBI Taxonomy" id="3075929"/>
    <lineage>
        <taxon>Bacteria</taxon>
        <taxon>Bacillati</taxon>
        <taxon>Actinomycetota</taxon>
        <taxon>Actinomycetes</taxon>
        <taxon>Propionibacteriales</taxon>
        <taxon>Kribbellaceae</taxon>
        <taxon>Kribbella</taxon>
    </lineage>
</organism>
<dbReference type="PANTHER" id="PTHR43798">
    <property type="entry name" value="MONOACYLGLYCEROL LIPASE"/>
    <property type="match status" value="1"/>
</dbReference>
<name>A0A4Q7WRR4_9ACTN</name>
<evidence type="ECO:0000313" key="2">
    <source>
        <dbReference type="EMBL" id="RZU12558.1"/>
    </source>
</evidence>
<dbReference type="Gene3D" id="3.40.50.1820">
    <property type="entry name" value="alpha/beta hydrolase"/>
    <property type="match status" value="1"/>
</dbReference>
<dbReference type="GO" id="GO:0016020">
    <property type="term" value="C:membrane"/>
    <property type="evidence" value="ECO:0007669"/>
    <property type="project" value="TreeGrafter"/>
</dbReference>
<evidence type="ECO:0000313" key="3">
    <source>
        <dbReference type="Proteomes" id="UP000292027"/>
    </source>
</evidence>